<protein>
    <submittedName>
        <fullName evidence="1">Uncharacterized protein</fullName>
    </submittedName>
</protein>
<gene>
    <name evidence="1" type="ORF">CB0940_09000</name>
    <name evidence="2" type="ORF">RHO25_011389</name>
</gene>
<dbReference type="Proteomes" id="UP000230605">
    <property type="component" value="Chromosome 7"/>
</dbReference>
<evidence type="ECO:0000313" key="3">
    <source>
        <dbReference type="Proteomes" id="UP000230605"/>
    </source>
</evidence>
<dbReference type="InterPro" id="IPR038883">
    <property type="entry name" value="AN11006-like"/>
</dbReference>
<sequence>MSAEVLDTGTATTDLSERLEYVPTPEPTPLRDEVAALIEPWRNADTKPPFTTGELIVIVFVIMGKEQMSETEIHSNILRRFSYYCNLAIDSLTYIVEKTCDDGLDEGFDSPIDDFYDALRDSELPVRRKYIDSFHSGYEDASTLVKIFLPAARIYLRHQLEPERLGTFDFMGLPAELREKVYKMLLIYPKRGLCISSSFPDGFVGLVLTPRQRDSPLAVWEAFEKRKYELVCLPKMREVLSILRVSKQICSETLPIFYRNNLFHFPSLEELQKALGIVGREVRQMIDHMQIDLHCLCELDPSFRKAHGFVILFPDLAPKTLVLQRPATVFPQMCLYEDPASVERRTSFEMNPSLMEFVALAQRAKKLEVRGNVRLKTWLEKKLTESGNVVTNDTGKMDSSKQAICEP</sequence>
<accession>A0A2G5HGI9</accession>
<dbReference type="Proteomes" id="UP001302367">
    <property type="component" value="Chromosome 7"/>
</dbReference>
<organism evidence="1 3">
    <name type="scientific">Cercospora beticola</name>
    <name type="common">Sugarbeet leaf spot fungus</name>
    <dbReference type="NCBI Taxonomy" id="122368"/>
    <lineage>
        <taxon>Eukaryota</taxon>
        <taxon>Fungi</taxon>
        <taxon>Dikarya</taxon>
        <taxon>Ascomycota</taxon>
        <taxon>Pezizomycotina</taxon>
        <taxon>Dothideomycetes</taxon>
        <taxon>Dothideomycetidae</taxon>
        <taxon>Mycosphaerellales</taxon>
        <taxon>Mycosphaerellaceae</taxon>
        <taxon>Cercospora</taxon>
    </lineage>
</organism>
<reference evidence="2 4" key="2">
    <citation type="submission" date="2023-09" db="EMBL/GenBank/DDBJ databases">
        <title>Complete-Gapless Cercospora beticola genome.</title>
        <authorList>
            <person name="Wyatt N.A."/>
            <person name="Spanner R.E."/>
            <person name="Bolton M.D."/>
        </authorList>
    </citation>
    <scope>NUCLEOTIDE SEQUENCE [LARGE SCALE GENOMIC DNA]</scope>
    <source>
        <strain evidence="2">Cb09-40</strain>
    </source>
</reference>
<evidence type="ECO:0000313" key="4">
    <source>
        <dbReference type="Proteomes" id="UP001302367"/>
    </source>
</evidence>
<name>A0A2G5HGI9_CERBT</name>
<dbReference type="EMBL" id="LKMD01000106">
    <property type="protein sequence ID" value="PIA91649.1"/>
    <property type="molecule type" value="Genomic_DNA"/>
</dbReference>
<dbReference type="PANTHER" id="PTHR42085">
    <property type="entry name" value="F-BOX DOMAIN-CONTAINING PROTEIN"/>
    <property type="match status" value="1"/>
</dbReference>
<reference evidence="1 3" key="1">
    <citation type="submission" date="2015-10" db="EMBL/GenBank/DDBJ databases">
        <title>The cercosporin biosynthetic gene cluster was horizontally transferred to several fungal lineages and shown to be expanded in Cercospora beticola based on microsynteny with recipient genomes.</title>
        <authorList>
            <person name="De Jonge R."/>
            <person name="Ebert M.K."/>
            <person name="Suttle J.C."/>
            <person name="Jurick Ii W.M."/>
            <person name="Secor G.A."/>
            <person name="Thomma B.P."/>
            <person name="Van De Peer Y."/>
            <person name="Bolton M.D."/>
        </authorList>
    </citation>
    <scope>NUCLEOTIDE SEQUENCE [LARGE SCALE GENOMIC DNA]</scope>
    <source>
        <strain evidence="1 3">09-40</strain>
    </source>
</reference>
<evidence type="ECO:0000313" key="2">
    <source>
        <dbReference type="EMBL" id="WPB06729.1"/>
    </source>
</evidence>
<dbReference type="AlphaFoldDB" id="A0A2G5HGI9"/>
<evidence type="ECO:0000313" key="1">
    <source>
        <dbReference type="EMBL" id="PIA91649.1"/>
    </source>
</evidence>
<dbReference type="EMBL" id="CP134190">
    <property type="protein sequence ID" value="WPB06729.1"/>
    <property type="molecule type" value="Genomic_DNA"/>
</dbReference>
<dbReference type="OrthoDB" id="3650687at2759"/>
<proteinExistence type="predicted"/>
<dbReference type="PANTHER" id="PTHR42085:SF1">
    <property type="entry name" value="F-BOX DOMAIN-CONTAINING PROTEIN"/>
    <property type="match status" value="1"/>
</dbReference>
<keyword evidence="4" id="KW-1185">Reference proteome</keyword>